<gene>
    <name evidence="1" type="ORF">VCS650_LOCUS22378</name>
</gene>
<dbReference type="EMBL" id="CAJNON010000251">
    <property type="protein sequence ID" value="CAF1143002.1"/>
    <property type="molecule type" value="Genomic_DNA"/>
</dbReference>
<accession>A0A814S6V5</accession>
<protein>
    <submittedName>
        <fullName evidence="1">Uncharacterized protein</fullName>
    </submittedName>
</protein>
<proteinExistence type="predicted"/>
<name>A0A814S6V5_9BILA</name>
<dbReference type="Proteomes" id="UP000663891">
    <property type="component" value="Unassembled WGS sequence"/>
</dbReference>
<evidence type="ECO:0000313" key="2">
    <source>
        <dbReference type="Proteomes" id="UP000663891"/>
    </source>
</evidence>
<organism evidence="1 2">
    <name type="scientific">Adineta steineri</name>
    <dbReference type="NCBI Taxonomy" id="433720"/>
    <lineage>
        <taxon>Eukaryota</taxon>
        <taxon>Metazoa</taxon>
        <taxon>Spiralia</taxon>
        <taxon>Gnathifera</taxon>
        <taxon>Rotifera</taxon>
        <taxon>Eurotatoria</taxon>
        <taxon>Bdelloidea</taxon>
        <taxon>Adinetida</taxon>
        <taxon>Adinetidae</taxon>
        <taxon>Adineta</taxon>
    </lineage>
</organism>
<evidence type="ECO:0000313" key="1">
    <source>
        <dbReference type="EMBL" id="CAF1143002.1"/>
    </source>
</evidence>
<comment type="caution">
    <text evidence="1">The sequence shown here is derived from an EMBL/GenBank/DDBJ whole genome shotgun (WGS) entry which is preliminary data.</text>
</comment>
<reference evidence="1" key="1">
    <citation type="submission" date="2021-02" db="EMBL/GenBank/DDBJ databases">
        <authorList>
            <person name="Nowell W R."/>
        </authorList>
    </citation>
    <scope>NUCLEOTIDE SEQUENCE</scope>
</reference>
<dbReference type="AlphaFoldDB" id="A0A814S6V5"/>
<sequence>MSWDFDLKVTATLEQTVVTRPEYTNKIVIPKQRIEKIIKNVTDTEQKLIIVKEAYEEKIYKRTKEEIKKSLIQERINKLS</sequence>